<evidence type="ECO:0000256" key="3">
    <source>
        <dbReference type="ARBA" id="ARBA00022801"/>
    </source>
</evidence>
<dbReference type="AlphaFoldDB" id="A0A0C1QHC5"/>
<dbReference type="EMBL" id="JWIC01000003">
    <property type="protein sequence ID" value="KID58770.1"/>
    <property type="molecule type" value="Genomic_DNA"/>
</dbReference>
<evidence type="ECO:0000313" key="5">
    <source>
        <dbReference type="EMBL" id="KID58770.1"/>
    </source>
</evidence>
<dbReference type="CDD" id="cd06558">
    <property type="entry name" value="crotonase-like"/>
    <property type="match status" value="1"/>
</dbReference>
<keyword evidence="3" id="KW-0378">Hydrolase</keyword>
<dbReference type="RefSeq" id="WP_039607939.1">
    <property type="nucleotide sequence ID" value="NZ_JWIC01000003.1"/>
</dbReference>
<evidence type="ECO:0000313" key="6">
    <source>
        <dbReference type="Proteomes" id="UP000031327"/>
    </source>
</evidence>
<dbReference type="InterPro" id="IPR032259">
    <property type="entry name" value="HIBYL-CoA-H"/>
</dbReference>
<dbReference type="GO" id="GO:0006574">
    <property type="term" value="P:L-valine catabolic process"/>
    <property type="evidence" value="ECO:0007669"/>
    <property type="project" value="TreeGrafter"/>
</dbReference>
<dbReference type="PANTHER" id="PTHR43176:SF3">
    <property type="entry name" value="3-HYDROXYISOBUTYRYL-COA HYDROLASE, MITOCHONDRIAL"/>
    <property type="match status" value="1"/>
</dbReference>
<dbReference type="Pfam" id="PF16113">
    <property type="entry name" value="ECH_2"/>
    <property type="match status" value="1"/>
</dbReference>
<feature type="domain" description="Enoyl-CoA hydratase/isomerase" evidence="4">
    <location>
        <begin position="28"/>
        <end position="365"/>
    </location>
</feature>
<protein>
    <recommendedName>
        <fullName evidence="2">3-hydroxyisobutyryl-CoA hydrolase</fullName>
        <ecNumber evidence="2">3.1.2.4</ecNumber>
    </recommendedName>
</protein>
<comment type="catalytic activity">
    <reaction evidence="1">
        <text>3-hydroxy-2-methylpropanoyl-CoA + H2O = 3-hydroxy-2-methylpropanoate + CoA + H(+)</text>
        <dbReference type="Rhea" id="RHEA:20888"/>
        <dbReference type="ChEBI" id="CHEBI:11805"/>
        <dbReference type="ChEBI" id="CHEBI:15377"/>
        <dbReference type="ChEBI" id="CHEBI:15378"/>
        <dbReference type="ChEBI" id="CHEBI:57287"/>
        <dbReference type="ChEBI" id="CHEBI:57340"/>
        <dbReference type="EC" id="3.1.2.4"/>
    </reaction>
</comment>
<evidence type="ECO:0000256" key="2">
    <source>
        <dbReference type="ARBA" id="ARBA00011915"/>
    </source>
</evidence>
<reference evidence="5 6" key="1">
    <citation type="submission" date="2014-12" db="EMBL/GenBank/DDBJ databases">
        <title>Draft Genome Sequence of Pseudoalteromonas luteoviolacea HI1.</title>
        <authorList>
            <person name="Asahina A.Y."/>
            <person name="Hadfield M.G."/>
        </authorList>
    </citation>
    <scope>NUCLEOTIDE SEQUENCE [LARGE SCALE GENOMIC DNA]</scope>
    <source>
        <strain evidence="5 6">HI1</strain>
    </source>
</reference>
<proteinExistence type="predicted"/>
<dbReference type="GO" id="GO:0003860">
    <property type="term" value="F:3-hydroxyisobutyryl-CoA hydrolase activity"/>
    <property type="evidence" value="ECO:0007669"/>
    <property type="project" value="UniProtKB-EC"/>
</dbReference>
<sequence>MVELQLLNQEDAPVVFQLAHCNNDMKVAVATLNAPKALNALNLDMIRLLAPQLSEWSADDSIAMVVLKGAGEKAFCAGGDIVSLYKAMAADDDNNYLETFFSEEYRLDYQIHNYDKPILLWGNGIIMGGGLGLMAGASHRVVTETSRIAMPEITIGLYPDVGGSYFLNKMPEGVGLFLGLTGASVNANDAKFVGLADHFINADHFDILLHNLSEVNWGKTNVLNHDKLTQLLLSIEEGAHSLPNSAIKPLEKDIKKLVEYADLAAQVDHILSMDSSDNKWLSKAQAGLKHGSPLSAVLISEQLKRLAGQSLKACFSQELSMSVHCGEVGEFQEGVRALLIDKDGKPNWCFKSIAEVDSEVVDGFFVPKWDDENHPLASM</sequence>
<dbReference type="Proteomes" id="UP000031327">
    <property type="component" value="Unassembled WGS sequence"/>
</dbReference>
<dbReference type="OrthoDB" id="9790967at2"/>
<evidence type="ECO:0000256" key="1">
    <source>
        <dbReference type="ARBA" id="ARBA00001709"/>
    </source>
</evidence>
<gene>
    <name evidence="5" type="ORF">JF50_02595</name>
</gene>
<dbReference type="GO" id="GO:0005829">
    <property type="term" value="C:cytosol"/>
    <property type="evidence" value="ECO:0007669"/>
    <property type="project" value="TreeGrafter"/>
</dbReference>
<organism evidence="5 6">
    <name type="scientific">Pseudoalteromonas luteoviolacea</name>
    <dbReference type="NCBI Taxonomy" id="43657"/>
    <lineage>
        <taxon>Bacteria</taxon>
        <taxon>Pseudomonadati</taxon>
        <taxon>Pseudomonadota</taxon>
        <taxon>Gammaproteobacteria</taxon>
        <taxon>Alteromonadales</taxon>
        <taxon>Pseudoalteromonadaceae</taxon>
        <taxon>Pseudoalteromonas</taxon>
    </lineage>
</organism>
<dbReference type="SUPFAM" id="SSF52096">
    <property type="entry name" value="ClpP/crotonase"/>
    <property type="match status" value="1"/>
</dbReference>
<dbReference type="NCBIfam" id="NF004127">
    <property type="entry name" value="PRK05617.1"/>
    <property type="match status" value="1"/>
</dbReference>
<comment type="caution">
    <text evidence="5">The sequence shown here is derived from an EMBL/GenBank/DDBJ whole genome shotgun (WGS) entry which is preliminary data.</text>
</comment>
<dbReference type="InterPro" id="IPR045004">
    <property type="entry name" value="ECH_dom"/>
</dbReference>
<dbReference type="EC" id="3.1.2.4" evidence="2"/>
<dbReference type="Gene3D" id="3.90.226.10">
    <property type="entry name" value="2-enoyl-CoA Hydratase, Chain A, domain 1"/>
    <property type="match status" value="1"/>
</dbReference>
<name>A0A0C1QHC5_9GAMM</name>
<dbReference type="InterPro" id="IPR029045">
    <property type="entry name" value="ClpP/crotonase-like_dom_sf"/>
</dbReference>
<accession>A0A0C1QHC5</accession>
<evidence type="ECO:0000259" key="4">
    <source>
        <dbReference type="Pfam" id="PF16113"/>
    </source>
</evidence>
<dbReference type="PANTHER" id="PTHR43176">
    <property type="entry name" value="3-HYDROXYISOBUTYRYL-COA HYDROLASE-RELATED"/>
    <property type="match status" value="1"/>
</dbReference>